<dbReference type="Pfam" id="PF00528">
    <property type="entry name" value="BPD_transp_1"/>
    <property type="match status" value="1"/>
</dbReference>
<comment type="subcellular location">
    <subcellularLocation>
        <location evidence="1 6">Cell membrane</location>
        <topology evidence="1 6">Multi-pass membrane protein</topology>
    </subcellularLocation>
</comment>
<feature type="transmembrane region" description="Helical" evidence="6">
    <location>
        <begin position="169"/>
        <end position="186"/>
    </location>
</feature>
<keyword evidence="4 6" id="KW-1133">Transmembrane helix</keyword>
<dbReference type="PANTHER" id="PTHR30177:SF30">
    <property type="entry name" value="GLYCINE BETAINE UPTAKE SYSTEM PERMEASE PROTEIN YEHY"/>
    <property type="match status" value="1"/>
</dbReference>
<dbReference type="SUPFAM" id="SSF161098">
    <property type="entry name" value="MetI-like"/>
    <property type="match status" value="1"/>
</dbReference>
<keyword evidence="3 6" id="KW-0812">Transmembrane</keyword>
<dbReference type="Gene3D" id="1.10.3720.10">
    <property type="entry name" value="MetI-like"/>
    <property type="match status" value="1"/>
</dbReference>
<evidence type="ECO:0000256" key="4">
    <source>
        <dbReference type="ARBA" id="ARBA00022989"/>
    </source>
</evidence>
<name>A0ABS3KKW2_9PROT</name>
<feature type="domain" description="ABC transmembrane type-1" evidence="7">
    <location>
        <begin position="206"/>
        <end position="401"/>
    </location>
</feature>
<feature type="transmembrane region" description="Helical" evidence="6">
    <location>
        <begin position="277"/>
        <end position="297"/>
    </location>
</feature>
<dbReference type="PANTHER" id="PTHR30177">
    <property type="entry name" value="GLYCINE BETAINE/L-PROLINE TRANSPORT SYSTEM PERMEASE PROTEIN PROW"/>
    <property type="match status" value="1"/>
</dbReference>
<feature type="transmembrane region" description="Helical" evidence="6">
    <location>
        <begin position="352"/>
        <end position="376"/>
    </location>
</feature>
<evidence type="ECO:0000256" key="6">
    <source>
        <dbReference type="RuleBase" id="RU363032"/>
    </source>
</evidence>
<accession>A0ABS3KKW2</accession>
<organism evidence="8 9">
    <name type="scientific">Roseomonas marmotae</name>
    <dbReference type="NCBI Taxonomy" id="2768161"/>
    <lineage>
        <taxon>Bacteria</taxon>
        <taxon>Pseudomonadati</taxon>
        <taxon>Pseudomonadota</taxon>
        <taxon>Alphaproteobacteria</taxon>
        <taxon>Acetobacterales</taxon>
        <taxon>Roseomonadaceae</taxon>
        <taxon>Roseomonas</taxon>
    </lineage>
</organism>
<dbReference type="Proteomes" id="UP001518990">
    <property type="component" value="Unassembled WGS sequence"/>
</dbReference>
<evidence type="ECO:0000313" key="9">
    <source>
        <dbReference type="Proteomes" id="UP001518990"/>
    </source>
</evidence>
<feature type="transmembrane region" description="Helical" evidence="6">
    <location>
        <begin position="75"/>
        <end position="93"/>
    </location>
</feature>
<gene>
    <name evidence="8" type="ORF">IAI60_20380</name>
</gene>
<evidence type="ECO:0000313" key="8">
    <source>
        <dbReference type="EMBL" id="MBO1076971.1"/>
    </source>
</evidence>
<feature type="transmembrane region" description="Helical" evidence="6">
    <location>
        <begin position="206"/>
        <end position="232"/>
    </location>
</feature>
<evidence type="ECO:0000256" key="1">
    <source>
        <dbReference type="ARBA" id="ARBA00004651"/>
    </source>
</evidence>
<feature type="transmembrane region" description="Helical" evidence="6">
    <location>
        <begin position="138"/>
        <end position="157"/>
    </location>
</feature>
<evidence type="ECO:0000256" key="2">
    <source>
        <dbReference type="ARBA" id="ARBA00022448"/>
    </source>
</evidence>
<evidence type="ECO:0000256" key="3">
    <source>
        <dbReference type="ARBA" id="ARBA00022692"/>
    </source>
</evidence>
<proteinExistence type="inferred from homology"/>
<dbReference type="InterPro" id="IPR051204">
    <property type="entry name" value="ABC_transp_perm/SBD"/>
</dbReference>
<feature type="transmembrane region" description="Helical" evidence="6">
    <location>
        <begin position="35"/>
        <end position="55"/>
    </location>
</feature>
<dbReference type="PROSITE" id="PS50928">
    <property type="entry name" value="ABC_TM1"/>
    <property type="match status" value="1"/>
</dbReference>
<dbReference type="EMBL" id="JACTNF010000036">
    <property type="protein sequence ID" value="MBO1076971.1"/>
    <property type="molecule type" value="Genomic_DNA"/>
</dbReference>
<keyword evidence="9" id="KW-1185">Reference proteome</keyword>
<evidence type="ECO:0000259" key="7">
    <source>
        <dbReference type="PROSITE" id="PS50928"/>
    </source>
</evidence>
<keyword evidence="2 6" id="KW-0813">Transport</keyword>
<evidence type="ECO:0000256" key="5">
    <source>
        <dbReference type="ARBA" id="ARBA00023136"/>
    </source>
</evidence>
<sequence>MGWASDRPRVAQARPQVLTGSGAASASHPSIPREATAAALLAALAALLPFLLGWLSLAPNRLVSARPVALPLAQVALPLGAFLLCCLGVALLARRRSLLPWAEAAAGLGFLALLATTGLGAGALLQDASRLARVAPGAGAWASALALLLAAGCCAAGGGRMAGATPVRFLALAVPGLVLLVASGMLDPLSLLREAASRGPELRAAVLRHVVLSAGGLALAAAVAVPAALLALHRPRLEAALMTLANGLQVVPAIALFGLLMAPLAALARLLPALREAGLGGIGAAPAVIGIAAYLLLPLAAGMMAGLRQAPPALLDAARGQGMGEAAILRHLRLPLGLGAMLGGLRLAAVQAVGLATLAALVGAGGLGAIVFQGIGQLAADLILLGVLPVVALSLCVDALLAVAQRALMPPGGRA</sequence>
<comment type="caution">
    <text evidence="8">The sequence shown here is derived from an EMBL/GenBank/DDBJ whole genome shotgun (WGS) entry which is preliminary data.</text>
</comment>
<protein>
    <submittedName>
        <fullName evidence="8">ABC transporter permease subunit</fullName>
    </submittedName>
</protein>
<keyword evidence="5 6" id="KW-0472">Membrane</keyword>
<dbReference type="InterPro" id="IPR000515">
    <property type="entry name" value="MetI-like"/>
</dbReference>
<reference evidence="8 9" key="1">
    <citation type="submission" date="2020-09" db="EMBL/GenBank/DDBJ databases">
        <title>Roseomonas.</title>
        <authorList>
            <person name="Zhu W."/>
        </authorList>
    </citation>
    <scope>NUCLEOTIDE SEQUENCE [LARGE SCALE GENOMIC DNA]</scope>
    <source>
        <strain evidence="8 9">1311</strain>
    </source>
</reference>
<feature type="transmembrane region" description="Helical" evidence="6">
    <location>
        <begin position="382"/>
        <end position="404"/>
    </location>
</feature>
<comment type="similarity">
    <text evidence="6">Belongs to the binding-protein-dependent transport system permease family.</text>
</comment>
<dbReference type="InterPro" id="IPR035906">
    <property type="entry name" value="MetI-like_sf"/>
</dbReference>
<feature type="transmembrane region" description="Helical" evidence="6">
    <location>
        <begin position="105"/>
        <end position="126"/>
    </location>
</feature>
<feature type="transmembrane region" description="Helical" evidence="6">
    <location>
        <begin position="244"/>
        <end position="271"/>
    </location>
</feature>